<keyword evidence="1" id="KW-0732">Signal</keyword>
<feature type="chain" id="PRO_5031018982" evidence="1">
    <location>
        <begin position="25"/>
        <end position="152"/>
    </location>
</feature>
<sequence length="152" mass="17315">MKRSLRINAFLFGCFSLSAFSAFANPEVESRIQSAISEYTTQQSVKSIDYPYRCRELESTAYELVNPNEIKIVDRFTVSYECRNKLQSFHVVRNDSGATYYVYLTDSNGTIVRTGRYGVSSYPSAGDYFWVVENKGGGDGSGRFKSETRHFR</sequence>
<dbReference type="RefSeq" id="WP_304180227.1">
    <property type="nucleotide sequence ID" value="NZ_DRGM01000049.1"/>
</dbReference>
<accession>A0A7V1GDD5</accession>
<evidence type="ECO:0000313" key="2">
    <source>
        <dbReference type="EMBL" id="HEA15755.1"/>
    </source>
</evidence>
<evidence type="ECO:0000256" key="1">
    <source>
        <dbReference type="SAM" id="SignalP"/>
    </source>
</evidence>
<protein>
    <submittedName>
        <fullName evidence="2">Uncharacterized protein</fullName>
    </submittedName>
</protein>
<feature type="signal peptide" evidence="1">
    <location>
        <begin position="1"/>
        <end position="24"/>
    </location>
</feature>
<dbReference type="EMBL" id="DRGM01000049">
    <property type="protein sequence ID" value="HEA15755.1"/>
    <property type="molecule type" value="Genomic_DNA"/>
</dbReference>
<dbReference type="AlphaFoldDB" id="A0A7V1GDD5"/>
<organism evidence="2">
    <name type="scientific">Pseudoalteromonas prydzensis</name>
    <dbReference type="NCBI Taxonomy" id="182141"/>
    <lineage>
        <taxon>Bacteria</taxon>
        <taxon>Pseudomonadati</taxon>
        <taxon>Pseudomonadota</taxon>
        <taxon>Gammaproteobacteria</taxon>
        <taxon>Alteromonadales</taxon>
        <taxon>Pseudoalteromonadaceae</taxon>
        <taxon>Pseudoalteromonas</taxon>
    </lineage>
</organism>
<dbReference type="Proteomes" id="UP000886188">
    <property type="component" value="Unassembled WGS sequence"/>
</dbReference>
<reference evidence="2" key="1">
    <citation type="journal article" date="2020" name="mSystems">
        <title>Genome- and Community-Level Interaction Insights into Carbon Utilization and Element Cycling Functions of Hydrothermarchaeota in Hydrothermal Sediment.</title>
        <authorList>
            <person name="Zhou Z."/>
            <person name="Liu Y."/>
            <person name="Xu W."/>
            <person name="Pan J."/>
            <person name="Luo Z.H."/>
            <person name="Li M."/>
        </authorList>
    </citation>
    <scope>NUCLEOTIDE SEQUENCE [LARGE SCALE GENOMIC DNA]</scope>
    <source>
        <strain evidence="2">HyVt-346</strain>
    </source>
</reference>
<proteinExistence type="predicted"/>
<name>A0A7V1GDD5_9GAMM</name>
<comment type="caution">
    <text evidence="2">The sequence shown here is derived from an EMBL/GenBank/DDBJ whole genome shotgun (WGS) entry which is preliminary data.</text>
</comment>
<gene>
    <name evidence="2" type="ORF">ENH88_04755</name>
</gene>